<keyword evidence="3" id="KW-1185">Reference proteome</keyword>
<comment type="caution">
    <text evidence="2">The sequence shown here is derived from an EMBL/GenBank/DDBJ whole genome shotgun (WGS) entry which is preliminary data.</text>
</comment>
<evidence type="ECO:0000313" key="2">
    <source>
        <dbReference type="EMBL" id="KAJ8763066.1"/>
    </source>
</evidence>
<dbReference type="EMBL" id="JAIWQS010000006">
    <property type="protein sequence ID" value="KAJ8763066.1"/>
    <property type="molecule type" value="Genomic_DNA"/>
</dbReference>
<dbReference type="AlphaFoldDB" id="A0AAV8T9V1"/>
<accession>A0AAV8T9V1</accession>
<feature type="compositionally biased region" description="Basic and acidic residues" evidence="1">
    <location>
        <begin position="25"/>
        <end position="38"/>
    </location>
</feature>
<feature type="compositionally biased region" description="Basic and acidic residues" evidence="1">
    <location>
        <begin position="45"/>
        <end position="71"/>
    </location>
</feature>
<proteinExistence type="predicted"/>
<feature type="region of interest" description="Disordered" evidence="1">
    <location>
        <begin position="20"/>
        <end position="71"/>
    </location>
</feature>
<evidence type="ECO:0000313" key="3">
    <source>
        <dbReference type="Proteomes" id="UP001159364"/>
    </source>
</evidence>
<evidence type="ECO:0000256" key="1">
    <source>
        <dbReference type="SAM" id="MobiDB-lite"/>
    </source>
</evidence>
<organism evidence="2 3">
    <name type="scientific">Erythroxylum novogranatense</name>
    <dbReference type="NCBI Taxonomy" id="1862640"/>
    <lineage>
        <taxon>Eukaryota</taxon>
        <taxon>Viridiplantae</taxon>
        <taxon>Streptophyta</taxon>
        <taxon>Embryophyta</taxon>
        <taxon>Tracheophyta</taxon>
        <taxon>Spermatophyta</taxon>
        <taxon>Magnoliopsida</taxon>
        <taxon>eudicotyledons</taxon>
        <taxon>Gunneridae</taxon>
        <taxon>Pentapetalae</taxon>
        <taxon>rosids</taxon>
        <taxon>fabids</taxon>
        <taxon>Malpighiales</taxon>
        <taxon>Erythroxylaceae</taxon>
        <taxon>Erythroxylum</taxon>
    </lineage>
</organism>
<gene>
    <name evidence="2" type="ORF">K2173_023271</name>
</gene>
<reference evidence="2 3" key="1">
    <citation type="submission" date="2021-09" db="EMBL/GenBank/DDBJ databases">
        <title>Genomic insights and catalytic innovation underlie evolution of tropane alkaloids biosynthesis.</title>
        <authorList>
            <person name="Wang Y.-J."/>
            <person name="Tian T."/>
            <person name="Huang J.-P."/>
            <person name="Huang S.-X."/>
        </authorList>
    </citation>
    <scope>NUCLEOTIDE SEQUENCE [LARGE SCALE GENOMIC DNA]</scope>
    <source>
        <strain evidence="2">KIB-2018</strain>
        <tissue evidence="2">Leaf</tissue>
    </source>
</reference>
<protein>
    <submittedName>
        <fullName evidence="2">Uncharacterized protein</fullName>
    </submittedName>
</protein>
<dbReference type="Proteomes" id="UP001159364">
    <property type="component" value="Linkage Group LG06"/>
</dbReference>
<name>A0AAV8T9V1_9ROSI</name>
<sequence length="71" mass="8377">MGSGESKMLQRMIEPLYLNNSLNNNDERNTKKVKFRDQENEEMTTAERLHLPSFKEKLMGSKKEATRMELE</sequence>